<gene>
    <name evidence="1" type="ORF">QAD02_007009</name>
</gene>
<protein>
    <submittedName>
        <fullName evidence="1">Uncharacterized protein</fullName>
    </submittedName>
</protein>
<comment type="caution">
    <text evidence="1">The sequence shown here is derived from an EMBL/GenBank/DDBJ whole genome shotgun (WGS) entry which is preliminary data.</text>
</comment>
<evidence type="ECO:0000313" key="1">
    <source>
        <dbReference type="EMBL" id="KAJ8665347.1"/>
    </source>
</evidence>
<accession>A0ACC2N2T5</accession>
<dbReference type="EMBL" id="CM056744">
    <property type="protein sequence ID" value="KAJ8665347.1"/>
    <property type="molecule type" value="Genomic_DNA"/>
</dbReference>
<keyword evidence="2" id="KW-1185">Reference proteome</keyword>
<organism evidence="1 2">
    <name type="scientific">Eretmocerus hayati</name>
    <dbReference type="NCBI Taxonomy" id="131215"/>
    <lineage>
        <taxon>Eukaryota</taxon>
        <taxon>Metazoa</taxon>
        <taxon>Ecdysozoa</taxon>
        <taxon>Arthropoda</taxon>
        <taxon>Hexapoda</taxon>
        <taxon>Insecta</taxon>
        <taxon>Pterygota</taxon>
        <taxon>Neoptera</taxon>
        <taxon>Endopterygota</taxon>
        <taxon>Hymenoptera</taxon>
        <taxon>Apocrita</taxon>
        <taxon>Proctotrupomorpha</taxon>
        <taxon>Chalcidoidea</taxon>
        <taxon>Aphelinidae</taxon>
        <taxon>Aphelininae</taxon>
        <taxon>Eretmocerus</taxon>
    </lineage>
</organism>
<proteinExistence type="predicted"/>
<evidence type="ECO:0000313" key="2">
    <source>
        <dbReference type="Proteomes" id="UP001239111"/>
    </source>
</evidence>
<reference evidence="1" key="1">
    <citation type="submission" date="2023-04" db="EMBL/GenBank/DDBJ databases">
        <title>A chromosome-level genome assembly of the parasitoid wasp Eretmocerus hayati.</title>
        <authorList>
            <person name="Zhong Y."/>
            <person name="Liu S."/>
            <person name="Liu Y."/>
        </authorList>
    </citation>
    <scope>NUCLEOTIDE SEQUENCE</scope>
    <source>
        <strain evidence="1">ZJU_SS_LIU_2023</strain>
    </source>
</reference>
<name>A0ACC2N2T5_9HYME</name>
<sequence length="391" mass="45417">MTEEGSQSGLIYEKYYKGSDRIDVGAYFNNFRDTIKNSSFHKHFQSQDELDMIRCIGRDVDREKFELLENYCSIDKLTVCGELEKIPNKNVYDWCKDPDDSLLGEEINLQTVHDTKQRNLLKNYQLHGKYKSEKPISYDQETETDSELLEPENDVLIYVRVYVPFTSRHKQSTGALGTLSVNYAIALHGSQTLDALKDKISCPSDHSISTEMSSNPVRQRTKNAKDVYKSGFFFIEDTFYNDSREPGNKDNSKVIREWASSKNYGTYKTAKMEETRIDSLILRFGYPWVYQHQGDCEHLICFSDARLVNPTDILNKTCYPQIVRIKPRPTRYCMTCGIYHVSWVMTSNDRLPHNPCLFCESCFKSYNYIDGEKIGSFQAYPYPYDCDLLPK</sequence>
<dbReference type="Proteomes" id="UP001239111">
    <property type="component" value="Chromosome 4"/>
</dbReference>